<comment type="caution">
    <text evidence="1">The sequence shown here is derived from an EMBL/GenBank/DDBJ whole genome shotgun (WGS) entry which is preliminary data.</text>
</comment>
<accession>A0A2W5T055</accession>
<sequence length="100" mass="10917">MVTIHRANVNSTAQISSFTTPDGHVFQALVQAEPFLALTSTQVDGGFTMHACNQTQCKPLAEFSRWPPMVGATAETLSVAHYEPDAGVFMWRHQRSALGL</sequence>
<dbReference type="EMBL" id="QFQP01000025">
    <property type="protein sequence ID" value="PZR08432.1"/>
    <property type="molecule type" value="Genomic_DNA"/>
</dbReference>
<name>A0A2W5T055_9BACT</name>
<dbReference type="AlphaFoldDB" id="A0A2W5T055"/>
<gene>
    <name evidence="1" type="ORF">DI536_24965</name>
</gene>
<dbReference type="Proteomes" id="UP000249061">
    <property type="component" value="Unassembled WGS sequence"/>
</dbReference>
<protein>
    <submittedName>
        <fullName evidence="1">Uncharacterized protein</fullName>
    </submittedName>
</protein>
<organism evidence="1 2">
    <name type="scientific">Archangium gephyra</name>
    <dbReference type="NCBI Taxonomy" id="48"/>
    <lineage>
        <taxon>Bacteria</taxon>
        <taxon>Pseudomonadati</taxon>
        <taxon>Myxococcota</taxon>
        <taxon>Myxococcia</taxon>
        <taxon>Myxococcales</taxon>
        <taxon>Cystobacterineae</taxon>
        <taxon>Archangiaceae</taxon>
        <taxon>Archangium</taxon>
    </lineage>
</organism>
<reference evidence="1 2" key="1">
    <citation type="submission" date="2017-08" db="EMBL/GenBank/DDBJ databases">
        <title>Infants hospitalized years apart are colonized by the same room-sourced microbial strains.</title>
        <authorList>
            <person name="Brooks B."/>
            <person name="Olm M.R."/>
            <person name="Firek B.A."/>
            <person name="Baker R."/>
            <person name="Thomas B.C."/>
            <person name="Morowitz M.J."/>
            <person name="Banfield J.F."/>
        </authorList>
    </citation>
    <scope>NUCLEOTIDE SEQUENCE [LARGE SCALE GENOMIC DNA]</scope>
    <source>
        <strain evidence="1">S2_003_000_R2_14</strain>
    </source>
</reference>
<evidence type="ECO:0000313" key="2">
    <source>
        <dbReference type="Proteomes" id="UP000249061"/>
    </source>
</evidence>
<proteinExistence type="predicted"/>
<evidence type="ECO:0000313" key="1">
    <source>
        <dbReference type="EMBL" id="PZR08432.1"/>
    </source>
</evidence>